<name>A0ABW3I2C6_9FLAO</name>
<gene>
    <name evidence="2" type="ORF">ACFQ1O_08300</name>
</gene>
<keyword evidence="3" id="KW-1185">Reference proteome</keyword>
<evidence type="ECO:0008006" key="4">
    <source>
        <dbReference type="Google" id="ProtNLM"/>
    </source>
</evidence>
<feature type="chain" id="PRO_5046086649" description="Outer membrane protein beta-barrel domain-containing protein" evidence="1">
    <location>
        <begin position="19"/>
        <end position="400"/>
    </location>
</feature>
<comment type="caution">
    <text evidence="2">The sequence shown here is derived from an EMBL/GenBank/DDBJ whole genome shotgun (WGS) entry which is preliminary data.</text>
</comment>
<sequence length="400" mass="47405">MKNCLVAFIMLFSSISIAQIKTSIIYFSGYEKNINKNPDLFLKVENTLVDDDFIDDELFDDELLENIVESNYYIEEHTTLREDRLYQNSFYSDLRAKISYKKEWRYSDFKFSLTPRSRFFYTQEKLNHFIIPGKVLYSFDIFKNIKWENNVSFAYKERKGFNLDENEAQVPLGYLDVTGNSIFHFKLFKRNKNFLAFHFGKRDFENTEKKSIYYIRYGAEISSKKRFKIRSLTHSYGFNARFSNRNYSILKKGKESELVWQYATLGAFYKAYLTKKTALSFNLDYNLRLDKTKNKFGYKEWSPSLLLSYKARKYSWSLRGTGIYRSFTTIKARDNDNNKSPLVYKYFKANVNGSYKLSKKISLLIEASINNRETNNIITSSLAYRTYANFYSGIGISYKI</sequence>
<keyword evidence="1" id="KW-0732">Signal</keyword>
<accession>A0ABW3I2C6</accession>
<proteinExistence type="predicted"/>
<dbReference type="EMBL" id="JBHTJM010000008">
    <property type="protein sequence ID" value="MFD0964000.1"/>
    <property type="molecule type" value="Genomic_DNA"/>
</dbReference>
<evidence type="ECO:0000313" key="3">
    <source>
        <dbReference type="Proteomes" id="UP001596997"/>
    </source>
</evidence>
<feature type="signal peptide" evidence="1">
    <location>
        <begin position="1"/>
        <end position="18"/>
    </location>
</feature>
<reference evidence="3" key="1">
    <citation type="journal article" date="2019" name="Int. J. Syst. Evol. Microbiol.">
        <title>The Global Catalogue of Microorganisms (GCM) 10K type strain sequencing project: providing services to taxonomists for standard genome sequencing and annotation.</title>
        <authorList>
            <consortium name="The Broad Institute Genomics Platform"/>
            <consortium name="The Broad Institute Genome Sequencing Center for Infectious Disease"/>
            <person name="Wu L."/>
            <person name="Ma J."/>
        </authorList>
    </citation>
    <scope>NUCLEOTIDE SEQUENCE [LARGE SCALE GENOMIC DNA]</scope>
    <source>
        <strain evidence="3">CCUG 62114</strain>
    </source>
</reference>
<evidence type="ECO:0000313" key="2">
    <source>
        <dbReference type="EMBL" id="MFD0964000.1"/>
    </source>
</evidence>
<dbReference type="RefSeq" id="WP_377715288.1">
    <property type="nucleotide sequence ID" value="NZ_JBHTJM010000008.1"/>
</dbReference>
<evidence type="ECO:0000256" key="1">
    <source>
        <dbReference type="SAM" id="SignalP"/>
    </source>
</evidence>
<dbReference type="Proteomes" id="UP001596997">
    <property type="component" value="Unassembled WGS sequence"/>
</dbReference>
<organism evidence="2 3">
    <name type="scientific">Pseudofulvibacter geojedonensis</name>
    <dbReference type="NCBI Taxonomy" id="1123758"/>
    <lineage>
        <taxon>Bacteria</taxon>
        <taxon>Pseudomonadati</taxon>
        <taxon>Bacteroidota</taxon>
        <taxon>Flavobacteriia</taxon>
        <taxon>Flavobacteriales</taxon>
        <taxon>Flavobacteriaceae</taxon>
        <taxon>Pseudofulvibacter</taxon>
    </lineage>
</organism>
<protein>
    <recommendedName>
        <fullName evidence="4">Outer membrane protein beta-barrel domain-containing protein</fullName>
    </recommendedName>
</protein>